<keyword evidence="1" id="KW-0812">Transmembrane</keyword>
<keyword evidence="3" id="KW-1185">Reference proteome</keyword>
<dbReference type="AlphaFoldDB" id="A0A841TUK7"/>
<evidence type="ECO:0000313" key="3">
    <source>
        <dbReference type="Proteomes" id="UP000553776"/>
    </source>
</evidence>
<reference evidence="2 3" key="1">
    <citation type="submission" date="2020-08" db="EMBL/GenBank/DDBJ databases">
        <title>Cohnella phylogeny.</title>
        <authorList>
            <person name="Dunlap C."/>
        </authorList>
    </citation>
    <scope>NUCLEOTIDE SEQUENCE [LARGE SCALE GENOMIC DNA]</scope>
    <source>
        <strain evidence="2 3">DSM 25239</strain>
    </source>
</reference>
<name>A0A841TUK7_9BACL</name>
<accession>A0A841TUK7</accession>
<evidence type="ECO:0000256" key="1">
    <source>
        <dbReference type="SAM" id="Phobius"/>
    </source>
</evidence>
<dbReference type="EMBL" id="JACJVR010000040">
    <property type="protein sequence ID" value="MBB6691845.1"/>
    <property type="molecule type" value="Genomic_DNA"/>
</dbReference>
<dbReference type="Proteomes" id="UP000553776">
    <property type="component" value="Unassembled WGS sequence"/>
</dbReference>
<feature type="transmembrane region" description="Helical" evidence="1">
    <location>
        <begin position="24"/>
        <end position="45"/>
    </location>
</feature>
<sequence length="47" mass="5012">MSSAKKRPPAIPQSKPKEEVNKRALIWIGAAFAVIVAAVGTLLILNI</sequence>
<protein>
    <submittedName>
        <fullName evidence="2">Uncharacterized protein</fullName>
    </submittedName>
</protein>
<organism evidence="2 3">
    <name type="scientific">Cohnella xylanilytica</name>
    <dbReference type="NCBI Taxonomy" id="557555"/>
    <lineage>
        <taxon>Bacteria</taxon>
        <taxon>Bacillati</taxon>
        <taxon>Bacillota</taxon>
        <taxon>Bacilli</taxon>
        <taxon>Bacillales</taxon>
        <taxon>Paenibacillaceae</taxon>
        <taxon>Cohnella</taxon>
    </lineage>
</organism>
<keyword evidence="1" id="KW-1133">Transmembrane helix</keyword>
<comment type="caution">
    <text evidence="2">The sequence shown here is derived from an EMBL/GenBank/DDBJ whole genome shotgun (WGS) entry which is preliminary data.</text>
</comment>
<dbReference type="RefSeq" id="WP_185135841.1">
    <property type="nucleotide sequence ID" value="NZ_BORM01000076.1"/>
</dbReference>
<keyword evidence="1" id="KW-0472">Membrane</keyword>
<gene>
    <name evidence="2" type="ORF">H7B90_10595</name>
</gene>
<proteinExistence type="predicted"/>
<evidence type="ECO:0000313" key="2">
    <source>
        <dbReference type="EMBL" id="MBB6691845.1"/>
    </source>
</evidence>